<proteinExistence type="inferred from homology"/>
<evidence type="ECO:0000313" key="6">
    <source>
        <dbReference type="EnsemblPlants" id="TraesCS3D02G030500.1.cds1"/>
    </source>
</evidence>
<dbReference type="Gramene" id="TraesCS3D03G0054900.1">
    <property type="protein sequence ID" value="TraesCS3D03G0054900.1.CDS1"/>
    <property type="gene ID" value="TraesCS3D03G0054900"/>
</dbReference>
<dbReference type="Proteomes" id="UP000019116">
    <property type="component" value="Chromosome 3D"/>
</dbReference>
<dbReference type="Gene3D" id="3.50.50.60">
    <property type="entry name" value="FAD/NAD(P)-binding domain"/>
    <property type="match status" value="1"/>
</dbReference>
<dbReference type="Gramene" id="TraesLDM3D03G01801530.1">
    <property type="protein sequence ID" value="TraesLDM3D03G01801530.1.CDS1"/>
    <property type="gene ID" value="TraesLDM3D03G01801530"/>
</dbReference>
<dbReference type="EnsemblPlants" id="TraesCS3D02G030500.1">
    <property type="protein sequence ID" value="TraesCS3D02G030500.1.cds1"/>
    <property type="gene ID" value="TraesCS3D02G030500"/>
</dbReference>
<dbReference type="Gramene" id="TraesJAG3D03G01812120.1">
    <property type="protein sequence ID" value="TraesJAG3D03G01812120.1.CDS1"/>
    <property type="gene ID" value="TraesJAG3D03G01812120"/>
</dbReference>
<dbReference type="Gramene" id="TraesPARA_EIv1.0_1056490.1">
    <property type="protein sequence ID" value="TraesPARA_EIv1.0_1056490.1.CDS1"/>
    <property type="gene ID" value="TraesPARA_EIv1.0_1056490"/>
</dbReference>
<dbReference type="PANTHER" id="PTHR43539">
    <property type="entry name" value="FLAVIN-BINDING MONOOXYGENASE-LIKE PROTEIN (AFU_ORTHOLOGUE AFUA_4G09220)"/>
    <property type="match status" value="1"/>
</dbReference>
<dbReference type="Gramene" id="TraesMAC3D03G01801700.1">
    <property type="protein sequence ID" value="TraesMAC3D03G01801700.1.CDS1"/>
    <property type="gene ID" value="TraesMAC3D03G01801700"/>
</dbReference>
<accession>A0A3B6GLA7</accession>
<dbReference type="Gramene" id="TraesJUL3D03G01821430.1">
    <property type="protein sequence ID" value="TraesJUL3D03G01821430.1.CDS1"/>
    <property type="gene ID" value="TraesJUL3D03G01821430"/>
</dbReference>
<dbReference type="SMR" id="A0A3B6GLA7"/>
<comment type="catalytic activity">
    <reaction evidence="4">
        <text>indole-3-pyruvate + NADPH + O2 + H(+) = (indol-3-yl)acetate + CO2 + NADP(+) + H2O</text>
        <dbReference type="Rhea" id="RHEA:34331"/>
        <dbReference type="ChEBI" id="CHEBI:15377"/>
        <dbReference type="ChEBI" id="CHEBI:15378"/>
        <dbReference type="ChEBI" id="CHEBI:15379"/>
        <dbReference type="ChEBI" id="CHEBI:16526"/>
        <dbReference type="ChEBI" id="CHEBI:17640"/>
        <dbReference type="ChEBI" id="CHEBI:30854"/>
        <dbReference type="ChEBI" id="CHEBI:57783"/>
        <dbReference type="ChEBI" id="CHEBI:58349"/>
        <dbReference type="EC" id="1.14.13.168"/>
    </reaction>
</comment>
<evidence type="ECO:0000256" key="5">
    <source>
        <dbReference type="SAM" id="MobiDB-lite"/>
    </source>
</evidence>
<dbReference type="STRING" id="4565.A0A3B6GLA7"/>
<dbReference type="EC" id="1.14.13.168" evidence="3"/>
<keyword evidence="7" id="KW-1185">Reference proteome</keyword>
<evidence type="ECO:0000313" key="7">
    <source>
        <dbReference type="Proteomes" id="UP000019116"/>
    </source>
</evidence>
<organism evidence="6">
    <name type="scientific">Triticum aestivum</name>
    <name type="common">Wheat</name>
    <dbReference type="NCBI Taxonomy" id="4565"/>
    <lineage>
        <taxon>Eukaryota</taxon>
        <taxon>Viridiplantae</taxon>
        <taxon>Streptophyta</taxon>
        <taxon>Embryophyta</taxon>
        <taxon>Tracheophyta</taxon>
        <taxon>Spermatophyta</taxon>
        <taxon>Magnoliopsida</taxon>
        <taxon>Liliopsida</taxon>
        <taxon>Poales</taxon>
        <taxon>Poaceae</taxon>
        <taxon>BOP clade</taxon>
        <taxon>Pooideae</taxon>
        <taxon>Triticodae</taxon>
        <taxon>Triticeae</taxon>
        <taxon>Triticinae</taxon>
        <taxon>Triticum</taxon>
    </lineage>
</organism>
<comment type="similarity">
    <text evidence="1">Belongs to the FMO family.</text>
</comment>
<name>A0A3B6GLA7_WHEAT</name>
<evidence type="ECO:0000256" key="3">
    <source>
        <dbReference type="ARBA" id="ARBA00039148"/>
    </source>
</evidence>
<dbReference type="Gramene" id="TraesCLE_scaffold_060311_01G000600.1">
    <property type="protein sequence ID" value="TraesCLE_scaffold_060311_01G000600.1"/>
    <property type="gene ID" value="TraesCLE_scaffold_060311_01G000600"/>
</dbReference>
<sequence length="165" mass="18223">MVLLVPGEFDRADGLSSPRCGWVNGPIVLSAGPAGIVVADMLREQGVPSVGLERDDGNCIASLWQRRVYDRLRLHLPKQFCHRRQLSEHLEICPTKLDMEQELRGGRSAAPCSRATPAWPAPRGPAGRSSLRPPRAGRPWPGKLWGRGDRDPRQRAPARRSSRPG</sequence>
<dbReference type="Gramene" id="TraesROB_scaffold_071049_01G000100.1">
    <property type="protein sequence ID" value="TraesROB_scaffold_071049_01G000100.1"/>
    <property type="gene ID" value="TraesROB_scaffold_071049_01G000100"/>
</dbReference>
<dbReference type="Gramene" id="TraesCS3D02G030500.1">
    <property type="protein sequence ID" value="TraesCS3D02G030500.1.cds1"/>
    <property type="gene ID" value="TraesCS3D02G030500"/>
</dbReference>
<reference evidence="6" key="1">
    <citation type="submission" date="2018-08" db="EMBL/GenBank/DDBJ databases">
        <authorList>
            <person name="Rossello M."/>
        </authorList>
    </citation>
    <scope>NUCLEOTIDE SEQUENCE [LARGE SCALE GENOMIC DNA]</scope>
    <source>
        <strain evidence="6">cv. Chinese Spring</strain>
    </source>
</reference>
<dbReference type="InterPro" id="IPR050982">
    <property type="entry name" value="Auxin_biosynth/cation_transpt"/>
</dbReference>
<dbReference type="Gramene" id="TraesWEE_scaffold_055849_01G000600.1">
    <property type="protein sequence ID" value="TraesWEE_scaffold_055849_01G000600.1"/>
    <property type="gene ID" value="TraesWEE_scaffold_055849_01G000600"/>
</dbReference>
<dbReference type="GO" id="GO:0103075">
    <property type="term" value="F:indole-3-pyruvate monooxygenase activity"/>
    <property type="evidence" value="ECO:0007669"/>
    <property type="project" value="UniProtKB-EC"/>
</dbReference>
<dbReference type="InterPro" id="IPR036188">
    <property type="entry name" value="FAD/NAD-bd_sf"/>
</dbReference>
<keyword evidence="2" id="KW-0560">Oxidoreductase</keyword>
<dbReference type="Gramene" id="TraesNOR3D03G01829890.1">
    <property type="protein sequence ID" value="TraesNOR3D03G01829890.1.CDS1"/>
    <property type="gene ID" value="TraesNOR3D03G01829890"/>
</dbReference>
<dbReference type="Gramene" id="TraesARI3D03G01835040.1">
    <property type="protein sequence ID" value="TraesARI3D03G01835040.1.CDS1"/>
    <property type="gene ID" value="TraesARI3D03G01835040"/>
</dbReference>
<reference evidence="6" key="2">
    <citation type="submission" date="2018-10" db="UniProtKB">
        <authorList>
            <consortium name="EnsemblPlants"/>
        </authorList>
    </citation>
    <scope>IDENTIFICATION</scope>
</reference>
<evidence type="ECO:0000256" key="2">
    <source>
        <dbReference type="ARBA" id="ARBA00023002"/>
    </source>
</evidence>
<dbReference type="OrthoDB" id="66881at2759"/>
<dbReference type="Gramene" id="TraesCAD_scaffold_013603_01G000100.1">
    <property type="protein sequence ID" value="TraesCAD_scaffold_013603_01G000100.1"/>
    <property type="gene ID" value="TraesCAD_scaffold_013603_01G000100"/>
</dbReference>
<feature type="region of interest" description="Disordered" evidence="5">
    <location>
        <begin position="103"/>
        <end position="165"/>
    </location>
</feature>
<dbReference type="Gramene" id="TraesSTA3D03G01799590.1">
    <property type="protein sequence ID" value="TraesSTA3D03G01799590.1.CDS1"/>
    <property type="gene ID" value="TraesSTA3D03G01799590"/>
</dbReference>
<protein>
    <recommendedName>
        <fullName evidence="3">indole-3-pyruvate monooxygenase</fullName>
        <ecNumber evidence="3">1.14.13.168</ecNumber>
    </recommendedName>
</protein>
<dbReference type="Gramene" id="TraesLAC3D03G01744960.1">
    <property type="protein sequence ID" value="TraesLAC3D03G01744960.1.CDS1"/>
    <property type="gene ID" value="TraesLAC3D03G01744960"/>
</dbReference>
<dbReference type="PANTHER" id="PTHR43539:SF11">
    <property type="entry name" value="INDOLE-3-PYRUVATE MONOOXYGENASE YUCCA8-RELATED"/>
    <property type="match status" value="1"/>
</dbReference>
<feature type="compositionally biased region" description="Basic residues" evidence="5">
    <location>
        <begin position="156"/>
        <end position="165"/>
    </location>
</feature>
<evidence type="ECO:0000256" key="1">
    <source>
        <dbReference type="ARBA" id="ARBA00009183"/>
    </source>
</evidence>
<evidence type="ECO:0000256" key="4">
    <source>
        <dbReference type="ARBA" id="ARBA00047707"/>
    </source>
</evidence>
<dbReference type="AlphaFoldDB" id="A0A3B6GLA7"/>